<evidence type="ECO:0000313" key="12">
    <source>
        <dbReference type="EMBL" id="CAF22035.1"/>
    </source>
</evidence>
<evidence type="ECO:0000256" key="8">
    <source>
        <dbReference type="ARBA" id="ARBA00023136"/>
    </source>
</evidence>
<evidence type="ECO:0000256" key="2">
    <source>
        <dbReference type="ARBA" id="ARBA00005745"/>
    </source>
</evidence>
<feature type="transmembrane region" description="Helical" evidence="10">
    <location>
        <begin position="379"/>
        <end position="399"/>
    </location>
</feature>
<keyword evidence="4" id="KW-1003">Cell membrane</keyword>
<dbReference type="Gene3D" id="1.20.81.30">
    <property type="entry name" value="Type II secretion system (T2SS), domain F"/>
    <property type="match status" value="2"/>
</dbReference>
<name>Q2MG86_LEGLO</name>
<dbReference type="PANTHER" id="PTHR30012:SF7">
    <property type="entry name" value="PROTEIN TRANSPORT PROTEIN HOFC HOMOLOG"/>
    <property type="match status" value="1"/>
</dbReference>
<reference evidence="12" key="1">
    <citation type="submission" date="2004-01" db="EMBL/GenBank/DDBJ databases">
        <title>Epidemiology and cellular studies of Legionella longbeachae sg1.</title>
        <authorList>
            <person name="Montanaro J.C."/>
        </authorList>
    </citation>
    <scope>NUCLEOTIDE SEQUENCE</scope>
    <source>
        <strain evidence="12">A4C5</strain>
    </source>
</reference>
<dbReference type="Pfam" id="PF00482">
    <property type="entry name" value="T2SSF"/>
    <property type="match status" value="2"/>
</dbReference>
<keyword evidence="3 9" id="KW-0813">Transport</keyword>
<dbReference type="InterPro" id="IPR042094">
    <property type="entry name" value="T2SS_GspF_sf"/>
</dbReference>
<evidence type="ECO:0000256" key="5">
    <source>
        <dbReference type="ARBA" id="ARBA00022519"/>
    </source>
</evidence>
<evidence type="ECO:0000256" key="7">
    <source>
        <dbReference type="ARBA" id="ARBA00022989"/>
    </source>
</evidence>
<dbReference type="EMBL" id="AJ622905">
    <property type="protein sequence ID" value="CAF22035.1"/>
    <property type="molecule type" value="Genomic_DNA"/>
</dbReference>
<feature type="domain" description="Type II secretion system protein GspF" evidence="11">
    <location>
        <begin position="72"/>
        <end position="195"/>
    </location>
</feature>
<comment type="subcellular location">
    <subcellularLocation>
        <location evidence="1 9">Cell inner membrane</location>
        <topology evidence="1 9">Multi-pass membrane protein</topology>
    </subcellularLocation>
</comment>
<dbReference type="GO" id="GO:0005886">
    <property type="term" value="C:plasma membrane"/>
    <property type="evidence" value="ECO:0007669"/>
    <property type="project" value="UniProtKB-SubCell"/>
</dbReference>
<feature type="transmembrane region" description="Helical" evidence="10">
    <location>
        <begin position="225"/>
        <end position="244"/>
    </location>
</feature>
<dbReference type="PANTHER" id="PTHR30012">
    <property type="entry name" value="GENERAL SECRETION PATHWAY PROTEIN"/>
    <property type="match status" value="1"/>
</dbReference>
<keyword evidence="6 9" id="KW-0812">Transmembrane</keyword>
<feature type="transmembrane region" description="Helical" evidence="10">
    <location>
        <begin position="172"/>
        <end position="194"/>
    </location>
</feature>
<sequence>MKKNANTTLTFHYTGVNKASQKINGDIEARSLALAKVELRRQGIIISKIVKKRSPILKRNSKKVKSSDITVFSRQLATMIESGIPLVQSFDIVAKGQTNTRLKELIEQIKHDVETGLTLSEALKKHPSHFNDLFCNLVDAGEKSGSLDIMLNKIATYKEKIETIKKKIKKALTYPMAVIVVALIVTAGLLIFVVPQFEALFKGFGADLPMMTKTVVELSKFFQSYWYLIFGSLIGIVYAFIYAVKHSSQFAQNVDKTLLKIPVIGPIIEKAAIARFARTLSITFAAGLPLVEALKSVAGATGNIIFSNATNKIRDEVSTGQQMNKAMENTQLFPNMVIQMVAIGEESCALERMLSKVADFYEEDVDNAVDSLSSLLEPIIMTILGVLVGGLVVSMYLPIFKSGAAI</sequence>
<accession>Q2MG86</accession>
<dbReference type="GO" id="GO:0015628">
    <property type="term" value="P:protein secretion by the type II secretion system"/>
    <property type="evidence" value="ECO:0007669"/>
    <property type="project" value="TreeGrafter"/>
</dbReference>
<protein>
    <submittedName>
        <fullName evidence="12">Putative pilus assembly protein PilC</fullName>
    </submittedName>
</protein>
<evidence type="ECO:0000256" key="6">
    <source>
        <dbReference type="ARBA" id="ARBA00022692"/>
    </source>
</evidence>
<evidence type="ECO:0000256" key="4">
    <source>
        <dbReference type="ARBA" id="ARBA00022475"/>
    </source>
</evidence>
<proteinExistence type="inferred from homology"/>
<feature type="domain" description="Type II secretion system protein GspF" evidence="11">
    <location>
        <begin position="276"/>
        <end position="398"/>
    </location>
</feature>
<evidence type="ECO:0000256" key="3">
    <source>
        <dbReference type="ARBA" id="ARBA00022448"/>
    </source>
</evidence>
<comment type="similarity">
    <text evidence="2 9">Belongs to the GSP F family.</text>
</comment>
<dbReference type="InterPro" id="IPR018076">
    <property type="entry name" value="T2SS_GspF_dom"/>
</dbReference>
<keyword evidence="5" id="KW-0997">Cell inner membrane</keyword>
<dbReference type="PROSITE" id="PS00874">
    <property type="entry name" value="T2SP_F"/>
    <property type="match status" value="1"/>
</dbReference>
<dbReference type="InterPro" id="IPR001992">
    <property type="entry name" value="T2SS_GspF/T4SS_PilC_CS"/>
</dbReference>
<evidence type="ECO:0000256" key="1">
    <source>
        <dbReference type="ARBA" id="ARBA00004429"/>
    </source>
</evidence>
<dbReference type="AlphaFoldDB" id="Q2MG86"/>
<evidence type="ECO:0000259" key="11">
    <source>
        <dbReference type="Pfam" id="PF00482"/>
    </source>
</evidence>
<keyword evidence="8 10" id="KW-0472">Membrane</keyword>
<evidence type="ECO:0000256" key="9">
    <source>
        <dbReference type="RuleBase" id="RU003923"/>
    </source>
</evidence>
<dbReference type="FunFam" id="1.20.81.30:FF:000001">
    <property type="entry name" value="Type II secretion system protein F"/>
    <property type="match status" value="2"/>
</dbReference>
<keyword evidence="7 10" id="KW-1133">Transmembrane helix</keyword>
<dbReference type="InterPro" id="IPR003004">
    <property type="entry name" value="GspF/PilC"/>
</dbReference>
<organism evidence="12">
    <name type="scientific">Legionella longbeachae</name>
    <dbReference type="NCBI Taxonomy" id="450"/>
    <lineage>
        <taxon>Bacteria</taxon>
        <taxon>Pseudomonadati</taxon>
        <taxon>Pseudomonadota</taxon>
        <taxon>Gammaproteobacteria</taxon>
        <taxon>Legionellales</taxon>
        <taxon>Legionellaceae</taxon>
        <taxon>Legionella</taxon>
    </lineage>
</organism>
<evidence type="ECO:0000256" key="10">
    <source>
        <dbReference type="SAM" id="Phobius"/>
    </source>
</evidence>
<gene>
    <name evidence="12" type="primary">pilC</name>
</gene>
<dbReference type="PRINTS" id="PR00812">
    <property type="entry name" value="BCTERIALGSPF"/>
</dbReference>